<protein>
    <submittedName>
        <fullName evidence="2">Winged helix-turn-helix domain-containing protein</fullName>
    </submittedName>
</protein>
<feature type="domain" description="Winged helix DNA-binding" evidence="1">
    <location>
        <begin position="17"/>
        <end position="95"/>
    </location>
</feature>
<proteinExistence type="predicted"/>
<dbReference type="RefSeq" id="WP_160823819.1">
    <property type="nucleotide sequence ID" value="NZ_JBHSXS010000002.1"/>
</dbReference>
<evidence type="ECO:0000259" key="1">
    <source>
        <dbReference type="Pfam" id="PF13601"/>
    </source>
</evidence>
<gene>
    <name evidence="2" type="ORF">ACFQKB_05050</name>
</gene>
<reference evidence="3" key="1">
    <citation type="journal article" date="2019" name="Int. J. Syst. Evol. Microbiol.">
        <title>The Global Catalogue of Microorganisms (GCM) 10K type strain sequencing project: providing services to taxonomists for standard genome sequencing and annotation.</title>
        <authorList>
            <consortium name="The Broad Institute Genomics Platform"/>
            <consortium name="The Broad Institute Genome Sequencing Center for Infectious Disease"/>
            <person name="Wu L."/>
            <person name="Ma J."/>
        </authorList>
    </citation>
    <scope>NUCLEOTIDE SEQUENCE [LARGE SCALE GENOMIC DNA]</scope>
    <source>
        <strain evidence="3">JCM 3369</strain>
    </source>
</reference>
<keyword evidence="3" id="KW-1185">Reference proteome</keyword>
<dbReference type="InterPro" id="IPR027395">
    <property type="entry name" value="WH_DNA-bd_dom"/>
</dbReference>
<dbReference type="Pfam" id="PF13601">
    <property type="entry name" value="HTH_34"/>
    <property type="match status" value="1"/>
</dbReference>
<dbReference type="Gene3D" id="1.10.10.10">
    <property type="entry name" value="Winged helix-like DNA-binding domain superfamily/Winged helix DNA-binding domain"/>
    <property type="match status" value="1"/>
</dbReference>
<evidence type="ECO:0000313" key="2">
    <source>
        <dbReference type="EMBL" id="MFC6879130.1"/>
    </source>
</evidence>
<sequence>MVNHPRHALDEVIHAPVRFSIMATLAAAEKAEFGFVRDTVEVSDSVLSKQVATLEKAGYLKVTKGYVGKRPRTWLSITAEGREAFTAHCDALRTITESATRPLTA</sequence>
<comment type="caution">
    <text evidence="2">The sequence shown here is derived from an EMBL/GenBank/DDBJ whole genome shotgun (WGS) entry which is preliminary data.</text>
</comment>
<dbReference type="EMBL" id="JBHSXS010000002">
    <property type="protein sequence ID" value="MFC6879130.1"/>
    <property type="molecule type" value="Genomic_DNA"/>
</dbReference>
<dbReference type="InterPro" id="IPR036388">
    <property type="entry name" value="WH-like_DNA-bd_sf"/>
</dbReference>
<dbReference type="SUPFAM" id="SSF46785">
    <property type="entry name" value="Winged helix' DNA-binding domain"/>
    <property type="match status" value="1"/>
</dbReference>
<dbReference type="PANTHER" id="PTHR37318">
    <property type="entry name" value="BSL7504 PROTEIN"/>
    <property type="match status" value="1"/>
</dbReference>
<dbReference type="PANTHER" id="PTHR37318:SF1">
    <property type="entry name" value="BSL7504 PROTEIN"/>
    <property type="match status" value="1"/>
</dbReference>
<evidence type="ECO:0000313" key="3">
    <source>
        <dbReference type="Proteomes" id="UP001596380"/>
    </source>
</evidence>
<name>A0ABW2CD62_9ACTN</name>
<accession>A0ABW2CD62</accession>
<dbReference type="Proteomes" id="UP001596380">
    <property type="component" value="Unassembled WGS sequence"/>
</dbReference>
<dbReference type="InterPro" id="IPR036390">
    <property type="entry name" value="WH_DNA-bd_sf"/>
</dbReference>
<organism evidence="2 3">
    <name type="scientific">Actinomadura yumaensis</name>
    <dbReference type="NCBI Taxonomy" id="111807"/>
    <lineage>
        <taxon>Bacteria</taxon>
        <taxon>Bacillati</taxon>
        <taxon>Actinomycetota</taxon>
        <taxon>Actinomycetes</taxon>
        <taxon>Streptosporangiales</taxon>
        <taxon>Thermomonosporaceae</taxon>
        <taxon>Actinomadura</taxon>
    </lineage>
</organism>